<dbReference type="AlphaFoldDB" id="A0A1E7R998"/>
<dbReference type="InterPro" id="IPR015421">
    <property type="entry name" value="PyrdxlP-dep_Trfase_major"/>
</dbReference>
<evidence type="ECO:0000256" key="1">
    <source>
        <dbReference type="ARBA" id="ARBA00001933"/>
    </source>
</evidence>
<dbReference type="FunFam" id="3.40.640.10:FF:000004">
    <property type="entry name" value="Acetylornithine aminotransferase"/>
    <property type="match status" value="1"/>
</dbReference>
<dbReference type="InterPro" id="IPR049704">
    <property type="entry name" value="Aminotrans_3_PPA_site"/>
</dbReference>
<evidence type="ECO:0000256" key="5">
    <source>
        <dbReference type="ARBA" id="ARBA00022898"/>
    </source>
</evidence>
<proteinExistence type="inferred from homology"/>
<dbReference type="Pfam" id="PF00202">
    <property type="entry name" value="Aminotran_3"/>
    <property type="match status" value="1"/>
</dbReference>
<comment type="similarity">
    <text evidence="2 6">Belongs to the class-III pyridoxal-phosphate-dependent aminotransferase family.</text>
</comment>
<evidence type="ECO:0000313" key="8">
    <source>
        <dbReference type="Proteomes" id="UP000185895"/>
    </source>
</evidence>
<dbReference type="NCBIfam" id="NF005386">
    <property type="entry name" value="PRK06931.1"/>
    <property type="match status" value="1"/>
</dbReference>
<accession>A0A1E7R998</accession>
<gene>
    <name evidence="7" type="ORF">BJI46_02845</name>
</gene>
<dbReference type="InterPro" id="IPR004637">
    <property type="entry name" value="Dat"/>
</dbReference>
<dbReference type="EMBL" id="MKKK01000023">
    <property type="protein sequence ID" value="OEY95871.1"/>
    <property type="molecule type" value="Genomic_DNA"/>
</dbReference>
<dbReference type="STRING" id="1262585.BJI46_02845"/>
<evidence type="ECO:0000256" key="2">
    <source>
        <dbReference type="ARBA" id="ARBA00008954"/>
    </source>
</evidence>
<dbReference type="GO" id="GO:0030170">
    <property type="term" value="F:pyridoxal phosphate binding"/>
    <property type="evidence" value="ECO:0007669"/>
    <property type="project" value="InterPro"/>
</dbReference>
<keyword evidence="3" id="KW-0032">Aminotransferase</keyword>
<protein>
    <submittedName>
        <fullName evidence="7">Diaminobutyrate--2-oxoglutarate transaminase</fullName>
    </submittedName>
</protein>
<dbReference type="RefSeq" id="WP_070069906.1">
    <property type="nucleotide sequence ID" value="NZ_MKKK01000023.1"/>
</dbReference>
<sequence>MSVSLNDPTATAKTNEYYLTRQSQMESNVRSYPRKLPLAIAKAKGCWITDVEGNEYLDCLAGAGTLALGHNHPAVIQSIQDTLASGLPLHTLDLTTPLKDAFTENLLSFLPGGKQEYCLQFCGPSGADATEAAIKLAKTYTGRANVISFSGGYHGMTHGSLAMTGNLSAKNAVNGLMPGVQFMPYPHEYRCPLGIGGEAGVNALTYYFEQFIEDVESGVTRPAAVILEAIQGEGGVVVAPTKWLKKIREVTEKHNIVLILDEVQAGFARSGKMFAFEHTGIEPDVVVMSKAVGGSLPLAVLAIKRKFDAWQPAGHTGTFRGNQLAMGTGLATLTAIKQDKLAENAQERGEFLQAELKKLAQDFHCIGHVRGRGLMIGIEIIDENQPADHLGAYPADSQLAAAIQTACFNNKLMLEKGGRNGTVIRLLCPLIITQEECEEVLKRFKKAVAEALVAVRGK</sequence>
<dbReference type="InterPro" id="IPR015422">
    <property type="entry name" value="PyrdxlP-dep_Trfase_small"/>
</dbReference>
<dbReference type="CDD" id="cd00610">
    <property type="entry name" value="OAT_like"/>
    <property type="match status" value="1"/>
</dbReference>
<dbReference type="Gene3D" id="3.40.640.10">
    <property type="entry name" value="Type I PLP-dependent aspartate aminotransferase-like (Major domain)"/>
    <property type="match status" value="1"/>
</dbReference>
<dbReference type="GO" id="GO:0008483">
    <property type="term" value="F:transaminase activity"/>
    <property type="evidence" value="ECO:0007669"/>
    <property type="project" value="UniProtKB-KW"/>
</dbReference>
<organism evidence="7 8">
    <name type="scientific">Acinetobacter qingfengensis</name>
    <dbReference type="NCBI Taxonomy" id="1262585"/>
    <lineage>
        <taxon>Bacteria</taxon>
        <taxon>Pseudomonadati</taxon>
        <taxon>Pseudomonadota</taxon>
        <taxon>Gammaproteobacteria</taxon>
        <taxon>Moraxellales</taxon>
        <taxon>Moraxellaceae</taxon>
        <taxon>Acinetobacter</taxon>
    </lineage>
</organism>
<dbReference type="PANTHER" id="PTHR43552">
    <property type="entry name" value="DIAMINOBUTYRATE--2-OXOGLUTARATE AMINOTRANSFERASE"/>
    <property type="match status" value="1"/>
</dbReference>
<evidence type="ECO:0000256" key="6">
    <source>
        <dbReference type="RuleBase" id="RU003560"/>
    </source>
</evidence>
<reference evidence="7 8" key="1">
    <citation type="submission" date="2016-09" db="EMBL/GenBank/DDBJ databases">
        <authorList>
            <person name="Capua I."/>
            <person name="De Benedictis P."/>
            <person name="Joannis T."/>
            <person name="Lombin L.H."/>
            <person name="Cattoli G."/>
        </authorList>
    </citation>
    <scope>NUCLEOTIDE SEQUENCE [LARGE SCALE GENOMIC DNA]</scope>
    <source>
        <strain evidence="7 8">ANC 4671</strain>
    </source>
</reference>
<dbReference type="PANTHER" id="PTHR43552:SF1">
    <property type="entry name" value="DIAMINOBUTYRATE--2-OXOGLUTARATE AMINOTRANSFERASE"/>
    <property type="match status" value="1"/>
</dbReference>
<dbReference type="Gene3D" id="3.90.1150.10">
    <property type="entry name" value="Aspartate Aminotransferase, domain 1"/>
    <property type="match status" value="1"/>
</dbReference>
<keyword evidence="8" id="KW-1185">Reference proteome</keyword>
<dbReference type="Proteomes" id="UP000185895">
    <property type="component" value="Unassembled WGS sequence"/>
</dbReference>
<comment type="caution">
    <text evidence="7">The sequence shown here is derived from an EMBL/GenBank/DDBJ whole genome shotgun (WGS) entry which is preliminary data.</text>
</comment>
<dbReference type="InterPro" id="IPR015424">
    <property type="entry name" value="PyrdxlP-dep_Trfase"/>
</dbReference>
<evidence type="ECO:0000256" key="4">
    <source>
        <dbReference type="ARBA" id="ARBA00022679"/>
    </source>
</evidence>
<name>A0A1E7R998_9GAMM</name>
<dbReference type="SUPFAM" id="SSF53383">
    <property type="entry name" value="PLP-dependent transferases"/>
    <property type="match status" value="1"/>
</dbReference>
<comment type="cofactor">
    <cofactor evidence="1">
        <name>pyridoxal 5'-phosphate</name>
        <dbReference type="ChEBI" id="CHEBI:597326"/>
    </cofactor>
</comment>
<dbReference type="NCBIfam" id="TIGR00709">
    <property type="entry name" value="dat"/>
    <property type="match status" value="1"/>
</dbReference>
<keyword evidence="4" id="KW-0808">Transferase</keyword>
<evidence type="ECO:0000256" key="3">
    <source>
        <dbReference type="ARBA" id="ARBA00022576"/>
    </source>
</evidence>
<dbReference type="OrthoDB" id="9801052at2"/>
<keyword evidence="5 6" id="KW-0663">Pyridoxal phosphate</keyword>
<dbReference type="InterPro" id="IPR005814">
    <property type="entry name" value="Aminotrans_3"/>
</dbReference>
<evidence type="ECO:0000313" key="7">
    <source>
        <dbReference type="EMBL" id="OEY95871.1"/>
    </source>
</evidence>
<dbReference type="PROSITE" id="PS00600">
    <property type="entry name" value="AA_TRANSFER_CLASS_3"/>
    <property type="match status" value="1"/>
</dbReference>